<keyword evidence="2 3" id="KW-0802">TPR repeat</keyword>
<evidence type="ECO:0000313" key="5">
    <source>
        <dbReference type="EMBL" id="AET65276.1"/>
    </source>
</evidence>
<dbReference type="InterPro" id="IPR011990">
    <property type="entry name" value="TPR-like_helical_dom_sf"/>
</dbReference>
<accession>G7WQ84</accession>
<dbReference type="InterPro" id="IPR019734">
    <property type="entry name" value="TPR_rpt"/>
</dbReference>
<dbReference type="Proteomes" id="UP000005877">
    <property type="component" value="Chromosome"/>
</dbReference>
<feature type="repeat" description="TPR" evidence="3">
    <location>
        <begin position="249"/>
        <end position="282"/>
    </location>
</feature>
<keyword evidence="6" id="KW-1185">Reference proteome</keyword>
<organism evidence="5 6">
    <name type="scientific">Methanothrix harundinacea (strain 6Ac)</name>
    <name type="common">Methanosaeta harundinacea</name>
    <dbReference type="NCBI Taxonomy" id="1110509"/>
    <lineage>
        <taxon>Archaea</taxon>
        <taxon>Methanobacteriati</taxon>
        <taxon>Methanobacteriota</taxon>
        <taxon>Stenosarchaea group</taxon>
        <taxon>Methanomicrobia</taxon>
        <taxon>Methanotrichales</taxon>
        <taxon>Methanotrichaceae</taxon>
        <taxon>Methanothrix</taxon>
    </lineage>
</organism>
<feature type="transmembrane region" description="Helical" evidence="4">
    <location>
        <begin position="6"/>
        <end position="26"/>
    </location>
</feature>
<feature type="transmembrane region" description="Helical" evidence="4">
    <location>
        <begin position="38"/>
        <end position="60"/>
    </location>
</feature>
<dbReference type="SUPFAM" id="SSF48452">
    <property type="entry name" value="TPR-like"/>
    <property type="match status" value="2"/>
</dbReference>
<gene>
    <name evidence="5" type="ordered locus">Mhar_1920</name>
</gene>
<dbReference type="AlphaFoldDB" id="G7WQ84"/>
<dbReference type="Pfam" id="PF13181">
    <property type="entry name" value="TPR_8"/>
    <property type="match status" value="1"/>
</dbReference>
<dbReference type="Pfam" id="PF13431">
    <property type="entry name" value="TPR_17"/>
    <property type="match status" value="1"/>
</dbReference>
<dbReference type="KEGG" id="mhi:Mhar_1920"/>
<evidence type="ECO:0000256" key="3">
    <source>
        <dbReference type="PROSITE-ProRule" id="PRU00339"/>
    </source>
</evidence>
<dbReference type="Pfam" id="PF00515">
    <property type="entry name" value="TPR_1"/>
    <property type="match status" value="1"/>
</dbReference>
<dbReference type="PANTHER" id="PTHR44943">
    <property type="entry name" value="CELLULOSE SYNTHASE OPERON PROTEIN C"/>
    <property type="match status" value="1"/>
</dbReference>
<sequence>MDDLQHDFGNIFLIVAVLFVVLCWWNRLNWNGIKAYIYVYRFTIIFGVISAILIGFYIYYEKSWSEIASIAIGLVALIIALISLESSTSQLKEIQTDYWNTRGIDHRKNKEYYDAFQAFDKGIHLDNRSTKCLVNKANALCQKGKRFGDESSLEEALKTIDYAISIGPKYPPAILTRKTQREKPIQENQEEMAIQGYANALKSKCDILIHLADLREKHAGEQIDELRNEALHTIEKAIATYPPNNPQLPGAYATKGTALYKLSKYDDAIEACDKAVKLGRYEALGWAIKGNALESKGNHWAAIKDFNKAIELKPDSSVFWYSKGQSIRALGDNLLALHAYDKAIEFDKLDSDAWNQRGMAMFDLGCKSLNSLESQNIKNIFSNGELFWLNTDSAVYGEFNYYLNNALNSFDRAIDINPNDSMFWVNKGRVLSELGRTTEANEAYAKARELGSSG</sequence>
<feature type="transmembrane region" description="Helical" evidence="4">
    <location>
        <begin position="66"/>
        <end position="84"/>
    </location>
</feature>
<reference evidence="5 6" key="1">
    <citation type="journal article" date="2012" name="PLoS ONE">
        <title>The genome characteristics and predicted function of methyl-group oxidation pathway in the obligate aceticlastic methanogens, Methanosaeta spp.</title>
        <authorList>
            <person name="Zhu J."/>
            <person name="Zheng H."/>
            <person name="Ai G."/>
            <person name="Zhang G."/>
            <person name="Liu D."/>
            <person name="Liu X."/>
            <person name="Dong X."/>
        </authorList>
    </citation>
    <scope>NUCLEOTIDE SEQUENCE [LARGE SCALE GENOMIC DNA]</scope>
    <source>
        <strain evidence="5 6">6Ac</strain>
    </source>
</reference>
<protein>
    <submittedName>
        <fullName evidence="5">Putative membrane protein, containing TPR repeats</fullName>
    </submittedName>
</protein>
<keyword evidence="4" id="KW-0812">Transmembrane</keyword>
<dbReference type="SMART" id="SM00028">
    <property type="entry name" value="TPR"/>
    <property type="match status" value="6"/>
</dbReference>
<dbReference type="EMBL" id="CP003117">
    <property type="protein sequence ID" value="AET65276.1"/>
    <property type="molecule type" value="Genomic_DNA"/>
</dbReference>
<dbReference type="PATRIC" id="fig|1110509.7.peg.2127"/>
<keyword evidence="4" id="KW-1133">Transmembrane helix</keyword>
<dbReference type="HOGENOM" id="CLU_602189_0_0_2"/>
<dbReference type="PANTHER" id="PTHR44943:SF4">
    <property type="entry name" value="TPR REPEAT-CONTAINING PROTEIN MJ0798"/>
    <property type="match status" value="1"/>
</dbReference>
<proteinExistence type="predicted"/>
<dbReference type="Gene3D" id="1.25.40.10">
    <property type="entry name" value="Tetratricopeptide repeat domain"/>
    <property type="match status" value="4"/>
</dbReference>
<name>G7WQ84_METH6</name>
<dbReference type="PROSITE" id="PS50005">
    <property type="entry name" value="TPR"/>
    <property type="match status" value="2"/>
</dbReference>
<evidence type="ECO:0000256" key="1">
    <source>
        <dbReference type="ARBA" id="ARBA00022737"/>
    </source>
</evidence>
<feature type="repeat" description="TPR" evidence="3">
    <location>
        <begin position="283"/>
        <end position="316"/>
    </location>
</feature>
<dbReference type="InterPro" id="IPR051685">
    <property type="entry name" value="Ycf3/AcsC/BcsC/TPR_MFPF"/>
</dbReference>
<keyword evidence="1" id="KW-0677">Repeat</keyword>
<dbReference type="STRING" id="1110509.Mhar_1920"/>
<evidence type="ECO:0000256" key="4">
    <source>
        <dbReference type="SAM" id="Phobius"/>
    </source>
</evidence>
<evidence type="ECO:0000313" key="6">
    <source>
        <dbReference type="Proteomes" id="UP000005877"/>
    </source>
</evidence>
<evidence type="ECO:0000256" key="2">
    <source>
        <dbReference type="ARBA" id="ARBA00022803"/>
    </source>
</evidence>
<keyword evidence="4" id="KW-0472">Membrane</keyword>